<dbReference type="Proteomes" id="UP001500416">
    <property type="component" value="Unassembled WGS sequence"/>
</dbReference>
<dbReference type="InterPro" id="IPR057369">
    <property type="entry name" value="VG15"/>
</dbReference>
<organism evidence="2 3">
    <name type="scientific">Saccharothrix mutabilis subsp. mutabilis</name>
    <dbReference type="NCBI Taxonomy" id="66855"/>
    <lineage>
        <taxon>Bacteria</taxon>
        <taxon>Bacillati</taxon>
        <taxon>Actinomycetota</taxon>
        <taxon>Actinomycetes</taxon>
        <taxon>Pseudonocardiales</taxon>
        <taxon>Pseudonocardiaceae</taxon>
        <taxon>Saccharothrix</taxon>
    </lineage>
</organism>
<reference evidence="2 3" key="1">
    <citation type="journal article" date="2019" name="Int. J. Syst. Evol. Microbiol.">
        <title>The Global Catalogue of Microorganisms (GCM) 10K type strain sequencing project: providing services to taxonomists for standard genome sequencing and annotation.</title>
        <authorList>
            <consortium name="The Broad Institute Genomics Platform"/>
            <consortium name="The Broad Institute Genome Sequencing Center for Infectious Disease"/>
            <person name="Wu L."/>
            <person name="Ma J."/>
        </authorList>
    </citation>
    <scope>NUCLEOTIDE SEQUENCE [LARGE SCALE GENOMIC DNA]</scope>
    <source>
        <strain evidence="2 3">JCM 3380</strain>
    </source>
</reference>
<protein>
    <submittedName>
        <fullName evidence="2">Uncharacterized protein</fullName>
    </submittedName>
</protein>
<keyword evidence="3" id="KW-1185">Reference proteome</keyword>
<evidence type="ECO:0000313" key="3">
    <source>
        <dbReference type="Proteomes" id="UP001500416"/>
    </source>
</evidence>
<evidence type="ECO:0000256" key="1">
    <source>
        <dbReference type="SAM" id="MobiDB-lite"/>
    </source>
</evidence>
<name>A0ABN0UNT2_9PSEU</name>
<proteinExistence type="predicted"/>
<accession>A0ABN0UNT2</accession>
<dbReference type="EMBL" id="BAAABU010000025">
    <property type="protein sequence ID" value="GAA0256741.1"/>
    <property type="molecule type" value="Genomic_DNA"/>
</dbReference>
<evidence type="ECO:0000313" key="2">
    <source>
        <dbReference type="EMBL" id="GAA0256741.1"/>
    </source>
</evidence>
<gene>
    <name evidence="2" type="ORF">GCM10010492_67070</name>
</gene>
<dbReference type="Pfam" id="PF25310">
    <property type="entry name" value="VG15"/>
    <property type="match status" value="1"/>
</dbReference>
<feature type="region of interest" description="Disordered" evidence="1">
    <location>
        <begin position="1"/>
        <end position="21"/>
    </location>
</feature>
<dbReference type="RefSeq" id="WP_343938564.1">
    <property type="nucleotide sequence ID" value="NZ_BAAABU010000025.1"/>
</dbReference>
<sequence length="169" mass="17854">MARRGGGVVAGDRAEHGQTVDAGGIEPKAAAGKAAPLLAASALRHGAAGGRDLLHNARRVDQAIIGYHRVTSAKPCAFCAMLAARSAMPPDRRTFYASQCAATFTIRDGDPDTFHDGRLCTVEPVYRDGSPPAASVEFAELWATSTKGLSDCKARNAFRRAFEARQRAA</sequence>
<comment type="caution">
    <text evidence="2">The sequence shown here is derived from an EMBL/GenBank/DDBJ whole genome shotgun (WGS) entry which is preliminary data.</text>
</comment>